<evidence type="ECO:0000313" key="2">
    <source>
        <dbReference type="Proteomes" id="UP000326532"/>
    </source>
</evidence>
<organism evidence="1 2">
    <name type="scientific">Aspergillus parasiticus</name>
    <dbReference type="NCBI Taxonomy" id="5067"/>
    <lineage>
        <taxon>Eukaryota</taxon>
        <taxon>Fungi</taxon>
        <taxon>Dikarya</taxon>
        <taxon>Ascomycota</taxon>
        <taxon>Pezizomycotina</taxon>
        <taxon>Eurotiomycetes</taxon>
        <taxon>Eurotiomycetidae</taxon>
        <taxon>Eurotiales</taxon>
        <taxon>Aspergillaceae</taxon>
        <taxon>Aspergillus</taxon>
        <taxon>Aspergillus subgen. Circumdati</taxon>
    </lineage>
</organism>
<accession>A0A5N6DT49</accession>
<evidence type="ECO:0000313" key="1">
    <source>
        <dbReference type="EMBL" id="KAB8207340.1"/>
    </source>
</evidence>
<name>A0A5N6DT49_ASPPA</name>
<sequence>MVYRGTNGLLAEITSQQQQREKLTNNLQRTWPLTRSNYAYRRGLNSACADLVIMMCPLTMSITCYSQQLMNVTIINLCLVNMRPRFRSCKSRRIPCSWRIFHQGCCRSLSALLVLELAILCKQTKASQFIPHVLELNTFIPCPLYTREGQVVP</sequence>
<proteinExistence type="predicted"/>
<dbReference type="VEuPathDB" id="FungiDB:BDV34DRAFT_192113"/>
<reference evidence="1 2" key="1">
    <citation type="submission" date="2019-04" db="EMBL/GenBank/DDBJ databases">
        <title>Fungal friends and foes A comparative genomics study of 23 Aspergillus species from section Flavi.</title>
        <authorList>
            <consortium name="DOE Joint Genome Institute"/>
            <person name="Kjaerbolling I."/>
            <person name="Vesth T.C."/>
            <person name="Frisvad J.C."/>
            <person name="Nybo J.L."/>
            <person name="Theobald S."/>
            <person name="Kildgaard S."/>
            <person name="Petersen T.I."/>
            <person name="Kuo A."/>
            <person name="Sato A."/>
            <person name="Lyhne E.K."/>
            <person name="Kogle M.E."/>
            <person name="Wiebenga A."/>
            <person name="Kun R.S."/>
            <person name="Lubbers R.J."/>
            <person name="Makela M.R."/>
            <person name="Barry K."/>
            <person name="Chovatia M."/>
            <person name="Clum A."/>
            <person name="Daum C."/>
            <person name="Haridas S."/>
            <person name="He G."/>
            <person name="LaButti K."/>
            <person name="Lipzen A."/>
            <person name="Mondo S."/>
            <person name="Pangilinan J."/>
            <person name="Riley R."/>
            <person name="Salamov A."/>
            <person name="Simmons B.A."/>
            <person name="Magnuson J.K."/>
            <person name="Henrissat B."/>
            <person name="Mortensen U.H."/>
            <person name="Larsen T.O."/>
            <person name="De vries R.P."/>
            <person name="Grigoriev I.V."/>
            <person name="Machida M."/>
            <person name="Baker S.E."/>
            <person name="Andersen M.R."/>
        </authorList>
    </citation>
    <scope>NUCLEOTIDE SEQUENCE [LARGE SCALE GENOMIC DNA]</scope>
    <source>
        <strain evidence="1 2">CBS 117618</strain>
    </source>
</reference>
<gene>
    <name evidence="1" type="ORF">BDV34DRAFT_192113</name>
</gene>
<protein>
    <submittedName>
        <fullName evidence="1">Uncharacterized protein</fullName>
    </submittedName>
</protein>
<dbReference type="AlphaFoldDB" id="A0A5N6DT49"/>
<keyword evidence="2" id="KW-1185">Reference proteome</keyword>
<dbReference type="Proteomes" id="UP000326532">
    <property type="component" value="Unassembled WGS sequence"/>
</dbReference>
<dbReference type="EMBL" id="ML734957">
    <property type="protein sequence ID" value="KAB8207340.1"/>
    <property type="molecule type" value="Genomic_DNA"/>
</dbReference>